<feature type="transmembrane region" description="Helical" evidence="5">
    <location>
        <begin position="184"/>
        <end position="202"/>
    </location>
</feature>
<feature type="transmembrane region" description="Helical" evidence="5">
    <location>
        <begin position="116"/>
        <end position="136"/>
    </location>
</feature>
<feature type="transmembrane region" description="Helical" evidence="5">
    <location>
        <begin position="321"/>
        <end position="340"/>
    </location>
</feature>
<feature type="transmembrane region" description="Helical" evidence="5">
    <location>
        <begin position="404"/>
        <end position="423"/>
    </location>
</feature>
<name>A0A0R2DV65_9LACO</name>
<keyword evidence="3 5" id="KW-1133">Transmembrane helix</keyword>
<dbReference type="InterPro" id="IPR050598">
    <property type="entry name" value="AminoAcid_Transporter"/>
</dbReference>
<organism evidence="6 7">
    <name type="scientific">Holzapfeliella floricola DSM 23037 = JCM 16512</name>
    <dbReference type="NCBI Taxonomy" id="1423744"/>
    <lineage>
        <taxon>Bacteria</taxon>
        <taxon>Bacillati</taxon>
        <taxon>Bacillota</taxon>
        <taxon>Bacilli</taxon>
        <taxon>Lactobacillales</taxon>
        <taxon>Lactobacillaceae</taxon>
        <taxon>Holzapfeliella</taxon>
    </lineage>
</organism>
<dbReference type="PANTHER" id="PTHR11785">
    <property type="entry name" value="AMINO ACID TRANSPORTER"/>
    <property type="match status" value="1"/>
</dbReference>
<evidence type="ECO:0000256" key="3">
    <source>
        <dbReference type="ARBA" id="ARBA00022989"/>
    </source>
</evidence>
<protein>
    <submittedName>
        <fullName evidence="6">Amino acid transporter</fullName>
    </submittedName>
</protein>
<feature type="transmembrane region" description="Helical" evidence="5">
    <location>
        <begin position="148"/>
        <end position="164"/>
    </location>
</feature>
<dbReference type="Pfam" id="PF13520">
    <property type="entry name" value="AA_permease_2"/>
    <property type="match status" value="1"/>
</dbReference>
<keyword evidence="4 5" id="KW-0472">Membrane</keyword>
<dbReference type="GO" id="GO:0015179">
    <property type="term" value="F:L-amino acid transmembrane transporter activity"/>
    <property type="evidence" value="ECO:0007669"/>
    <property type="project" value="TreeGrafter"/>
</dbReference>
<comment type="caution">
    <text evidence="6">The sequence shown here is derived from an EMBL/GenBank/DDBJ whole genome shotgun (WGS) entry which is preliminary data.</text>
</comment>
<evidence type="ECO:0000256" key="2">
    <source>
        <dbReference type="ARBA" id="ARBA00022692"/>
    </source>
</evidence>
<feature type="transmembrane region" description="Helical" evidence="5">
    <location>
        <begin position="378"/>
        <end position="398"/>
    </location>
</feature>
<evidence type="ECO:0000313" key="7">
    <source>
        <dbReference type="Proteomes" id="UP000051378"/>
    </source>
</evidence>
<gene>
    <name evidence="6" type="ORF">FC86_GL000153</name>
</gene>
<feature type="transmembrane region" description="Helical" evidence="5">
    <location>
        <begin position="346"/>
        <end position="366"/>
    </location>
</feature>
<evidence type="ECO:0000313" key="6">
    <source>
        <dbReference type="EMBL" id="KRN04476.1"/>
    </source>
</evidence>
<dbReference type="EMBL" id="AYZL01000010">
    <property type="protein sequence ID" value="KRN04476.1"/>
    <property type="molecule type" value="Genomic_DNA"/>
</dbReference>
<dbReference type="InterPro" id="IPR002293">
    <property type="entry name" value="AA/rel_permease1"/>
</dbReference>
<dbReference type="AlphaFoldDB" id="A0A0R2DV65"/>
<proteinExistence type="predicted"/>
<dbReference type="GO" id="GO:0016020">
    <property type="term" value="C:membrane"/>
    <property type="evidence" value="ECO:0007669"/>
    <property type="project" value="UniProtKB-SubCell"/>
</dbReference>
<evidence type="ECO:0000256" key="1">
    <source>
        <dbReference type="ARBA" id="ARBA00004141"/>
    </source>
</evidence>
<dbReference type="Proteomes" id="UP000051378">
    <property type="component" value="Unassembled WGS sequence"/>
</dbReference>
<feature type="transmembrane region" description="Helical" evidence="5">
    <location>
        <begin position="7"/>
        <end position="25"/>
    </location>
</feature>
<dbReference type="PANTHER" id="PTHR11785:SF512">
    <property type="entry name" value="SOBREMESA, ISOFORM B"/>
    <property type="match status" value="1"/>
</dbReference>
<feature type="transmembrane region" description="Helical" evidence="5">
    <location>
        <begin position="82"/>
        <end position="104"/>
    </location>
</feature>
<keyword evidence="7" id="KW-1185">Reference proteome</keyword>
<sequence length="432" mass="46431">MNFSQALSTVMGIVIGAGVFFKISSVASSTQSASLTVFVWVLAGLLSIASGLTVSELATALPVTGGATKYIEYTYGKPAGFLFGWSQMAIYFPANIAALSIIFGEQFASLFGIDKVLIVPVALIVSTSIMLLNFVGNKVSGKLQTITMIAKLIPIILIIVFGLFKPSPVSPSLFPITSGEGTPFFTALSGGLLATMFAYDGWINVGNMAGEMKNPKKDLPKAIILGLSLVTLIYVLINYAFVSALPIDQLAGNGNAAFDSSRLFFGDFGGRLVTLGILVSVYGTINGYTMTGIRVPYTLASTGSLPFSGYFKKINKSGAPYISGLFILAITFIMIFLGSFNLLTDMLVFVIWSFTTLLSIGVIVLRKREPELERPYKVLFYPVIPIISILGGLFIVVSTLITQFQLSIIGILVTLIGLPIYFYQKRKNEKSS</sequence>
<dbReference type="STRING" id="1423744.FC86_GL000153"/>
<dbReference type="Gene3D" id="1.20.1740.10">
    <property type="entry name" value="Amino acid/polyamine transporter I"/>
    <property type="match status" value="1"/>
</dbReference>
<accession>A0A0R2DV65</accession>
<evidence type="ECO:0000256" key="4">
    <source>
        <dbReference type="ARBA" id="ARBA00023136"/>
    </source>
</evidence>
<feature type="transmembrane region" description="Helical" evidence="5">
    <location>
        <begin position="262"/>
        <end position="285"/>
    </location>
</feature>
<dbReference type="PIRSF" id="PIRSF006060">
    <property type="entry name" value="AA_transporter"/>
    <property type="match status" value="1"/>
</dbReference>
<dbReference type="PATRIC" id="fig|1423744.4.peg.157"/>
<reference evidence="6 7" key="1">
    <citation type="journal article" date="2015" name="Genome Announc.">
        <title>Expanding the biotechnology potential of lactobacilli through comparative genomics of 213 strains and associated genera.</title>
        <authorList>
            <person name="Sun Z."/>
            <person name="Harris H.M."/>
            <person name="McCann A."/>
            <person name="Guo C."/>
            <person name="Argimon S."/>
            <person name="Zhang W."/>
            <person name="Yang X."/>
            <person name="Jeffery I.B."/>
            <person name="Cooney J.C."/>
            <person name="Kagawa T.F."/>
            <person name="Liu W."/>
            <person name="Song Y."/>
            <person name="Salvetti E."/>
            <person name="Wrobel A."/>
            <person name="Rasinkangas P."/>
            <person name="Parkhill J."/>
            <person name="Rea M.C."/>
            <person name="O'Sullivan O."/>
            <person name="Ritari J."/>
            <person name="Douillard F.P."/>
            <person name="Paul Ross R."/>
            <person name="Yang R."/>
            <person name="Briner A.E."/>
            <person name="Felis G.E."/>
            <person name="de Vos W.M."/>
            <person name="Barrangou R."/>
            <person name="Klaenhammer T.R."/>
            <person name="Caufield P.W."/>
            <person name="Cui Y."/>
            <person name="Zhang H."/>
            <person name="O'Toole P.W."/>
        </authorList>
    </citation>
    <scope>NUCLEOTIDE SEQUENCE [LARGE SCALE GENOMIC DNA]</scope>
    <source>
        <strain evidence="6 7">DSM 23037</strain>
    </source>
</reference>
<evidence type="ECO:0000256" key="5">
    <source>
        <dbReference type="SAM" id="Phobius"/>
    </source>
</evidence>
<feature type="transmembrane region" description="Helical" evidence="5">
    <location>
        <begin position="37"/>
        <end position="61"/>
    </location>
</feature>
<feature type="transmembrane region" description="Helical" evidence="5">
    <location>
        <begin position="222"/>
        <end position="242"/>
    </location>
</feature>
<comment type="subcellular location">
    <subcellularLocation>
        <location evidence="1">Membrane</location>
        <topology evidence="1">Multi-pass membrane protein</topology>
    </subcellularLocation>
</comment>
<keyword evidence="2 5" id="KW-0812">Transmembrane</keyword>